<evidence type="ECO:0000313" key="3">
    <source>
        <dbReference type="Proteomes" id="UP000184082"/>
    </source>
</evidence>
<dbReference type="EMBL" id="FRAJ01000007">
    <property type="protein sequence ID" value="SHK01716.1"/>
    <property type="molecule type" value="Genomic_DNA"/>
</dbReference>
<evidence type="ECO:0000313" key="2">
    <source>
        <dbReference type="EMBL" id="SHK01716.1"/>
    </source>
</evidence>
<dbReference type="Gene3D" id="3.20.20.150">
    <property type="entry name" value="Divalent-metal-dependent TIM barrel enzymes"/>
    <property type="match status" value="1"/>
</dbReference>
<keyword evidence="3" id="KW-1185">Reference proteome</keyword>
<feature type="domain" description="Xylose isomerase-like TIM barrel" evidence="1">
    <location>
        <begin position="23"/>
        <end position="255"/>
    </location>
</feature>
<dbReference type="STRING" id="1121266.SAMN02745883_01063"/>
<dbReference type="SUPFAM" id="SSF51658">
    <property type="entry name" value="Xylose isomerase-like"/>
    <property type="match status" value="1"/>
</dbReference>
<sequence>MKLGFTFDEKILDKIKFQDLIFKAKKTNISSIELSPDKNVLPIDTYVEISSYCKKLNIDVNFHIPYFAHDYLYEIMNFKEYKKDLIKKYEEFLYIVEKIQNKTCNIPIIVIHGAKYINPEKFNEGMYNTLIFLDWILNFIEKKNISIKLALETLSKNTERTIGDTRKEVIEIMKKFKSNLLGICWDISHDSTNYYPGKVPFDDEFYKHIFYCHIHGVNIAKSISHISIQKSTIDFSKSINHLKQNKFEGIINLELLTKFCGKSYLDDLFNDINYLQNIL</sequence>
<dbReference type="RefSeq" id="WP_072966350.1">
    <property type="nucleotide sequence ID" value="NZ_FRAJ01000007.1"/>
</dbReference>
<accession>A0A1M6P1B1</accession>
<name>A0A1M6P1B1_9FIRM</name>
<evidence type="ECO:0000259" key="1">
    <source>
        <dbReference type="Pfam" id="PF01261"/>
    </source>
</evidence>
<dbReference type="AlphaFoldDB" id="A0A1M6P1B1"/>
<proteinExistence type="predicted"/>
<keyword evidence="2" id="KW-0413">Isomerase</keyword>
<dbReference type="GO" id="GO:0016853">
    <property type="term" value="F:isomerase activity"/>
    <property type="evidence" value="ECO:0007669"/>
    <property type="project" value="UniProtKB-KW"/>
</dbReference>
<gene>
    <name evidence="2" type="ORF">SAMN02745883_01063</name>
</gene>
<protein>
    <submittedName>
        <fullName evidence="2">Sugar phosphate isomerase/epimerase</fullName>
    </submittedName>
</protein>
<reference evidence="2 3" key="1">
    <citation type="submission" date="2016-11" db="EMBL/GenBank/DDBJ databases">
        <authorList>
            <person name="Jaros S."/>
            <person name="Januszkiewicz K."/>
            <person name="Wedrychowicz H."/>
        </authorList>
    </citation>
    <scope>NUCLEOTIDE SEQUENCE [LARGE SCALE GENOMIC DNA]</scope>
    <source>
        <strain evidence="2 3">DSM 14501</strain>
    </source>
</reference>
<dbReference type="InterPro" id="IPR036237">
    <property type="entry name" value="Xyl_isomerase-like_sf"/>
</dbReference>
<organism evidence="2 3">
    <name type="scientific">Caminicella sporogenes DSM 14501</name>
    <dbReference type="NCBI Taxonomy" id="1121266"/>
    <lineage>
        <taxon>Bacteria</taxon>
        <taxon>Bacillati</taxon>
        <taxon>Bacillota</taxon>
        <taxon>Clostridia</taxon>
        <taxon>Peptostreptococcales</taxon>
        <taxon>Caminicellaceae</taxon>
        <taxon>Caminicella</taxon>
    </lineage>
</organism>
<dbReference type="Proteomes" id="UP000184082">
    <property type="component" value="Unassembled WGS sequence"/>
</dbReference>
<dbReference type="InterPro" id="IPR013022">
    <property type="entry name" value="Xyl_isomerase-like_TIM-brl"/>
</dbReference>
<dbReference type="Pfam" id="PF01261">
    <property type="entry name" value="AP_endonuc_2"/>
    <property type="match status" value="1"/>
</dbReference>